<dbReference type="PANTHER" id="PTHR11487">
    <property type="entry name" value="THIOESTERASE"/>
    <property type="match status" value="1"/>
</dbReference>
<protein>
    <submittedName>
        <fullName evidence="3">Thioesterase</fullName>
    </submittedName>
</protein>
<dbReference type="InterPro" id="IPR001031">
    <property type="entry name" value="Thioesterase"/>
</dbReference>
<name>A0ABQ2Y5G6_9ACTN</name>
<reference evidence="4" key="1">
    <citation type="journal article" date="2019" name="Int. J. Syst. Evol. Microbiol.">
        <title>The Global Catalogue of Microorganisms (GCM) 10K type strain sequencing project: providing services to taxonomists for standard genome sequencing and annotation.</title>
        <authorList>
            <consortium name="The Broad Institute Genomics Platform"/>
            <consortium name="The Broad Institute Genome Sequencing Center for Infectious Disease"/>
            <person name="Wu L."/>
            <person name="Ma J."/>
        </authorList>
    </citation>
    <scope>NUCLEOTIDE SEQUENCE [LARGE SCALE GENOMIC DNA]</scope>
    <source>
        <strain evidence="4">JCM 4586</strain>
    </source>
</reference>
<dbReference type="Proteomes" id="UP000659223">
    <property type="component" value="Unassembled WGS sequence"/>
</dbReference>
<dbReference type="Pfam" id="PF00975">
    <property type="entry name" value="Thioesterase"/>
    <property type="match status" value="1"/>
</dbReference>
<sequence>MSPAEPLVAALPGGALPRDALWFPRFGAPPPAVGAGTVLICFPYAGGTASVYRDWREHLGSGVADVIALQLPGRGLRMREAPYTSAEPLVAGIADELVRQGLTGDYAFFGHSMGALLAYETGCALRERGEPGPRHLFVSGSRAPHLYGDRTEHLLPDAGLHRFAAGIGALGDGDRALLNDAYLARRLPVLRADLQVCNDYRWRPRRPLDCPMTAFSASDDPIAEAGEVEAWRAYTAGSFLRHHLPGDHFFLTADGPSRERLLRELRGELARLPRAAGPTTTTETREPSWTY</sequence>
<evidence type="ECO:0000256" key="1">
    <source>
        <dbReference type="ARBA" id="ARBA00007169"/>
    </source>
</evidence>
<keyword evidence="4" id="KW-1185">Reference proteome</keyword>
<dbReference type="SUPFAM" id="SSF53474">
    <property type="entry name" value="alpha/beta-Hydrolases"/>
    <property type="match status" value="1"/>
</dbReference>
<dbReference type="RefSeq" id="WP_190019975.1">
    <property type="nucleotide sequence ID" value="NZ_BMUT01000001.1"/>
</dbReference>
<dbReference type="EMBL" id="BMUT01000001">
    <property type="protein sequence ID" value="GGX64146.1"/>
    <property type="molecule type" value="Genomic_DNA"/>
</dbReference>
<gene>
    <name evidence="3" type="ORF">GCM10010324_06220</name>
</gene>
<proteinExistence type="inferred from homology"/>
<comment type="caution">
    <text evidence="3">The sequence shown here is derived from an EMBL/GenBank/DDBJ whole genome shotgun (WGS) entry which is preliminary data.</text>
</comment>
<dbReference type="InterPro" id="IPR029058">
    <property type="entry name" value="AB_hydrolase_fold"/>
</dbReference>
<dbReference type="InterPro" id="IPR012223">
    <property type="entry name" value="TEII"/>
</dbReference>
<evidence type="ECO:0000259" key="2">
    <source>
        <dbReference type="Pfam" id="PF00975"/>
    </source>
</evidence>
<feature type="domain" description="Thioesterase" evidence="2">
    <location>
        <begin position="39"/>
        <end position="265"/>
    </location>
</feature>
<accession>A0ABQ2Y5G6</accession>
<dbReference type="PANTHER" id="PTHR11487:SF0">
    <property type="entry name" value="S-ACYL FATTY ACID SYNTHASE THIOESTERASE, MEDIUM CHAIN"/>
    <property type="match status" value="1"/>
</dbReference>
<organism evidence="3 4">
    <name type="scientific">Streptomyces hiroshimensis</name>
    <dbReference type="NCBI Taxonomy" id="66424"/>
    <lineage>
        <taxon>Bacteria</taxon>
        <taxon>Bacillati</taxon>
        <taxon>Actinomycetota</taxon>
        <taxon>Actinomycetes</taxon>
        <taxon>Kitasatosporales</taxon>
        <taxon>Streptomycetaceae</taxon>
        <taxon>Streptomyces</taxon>
    </lineage>
</organism>
<evidence type="ECO:0000313" key="4">
    <source>
        <dbReference type="Proteomes" id="UP000659223"/>
    </source>
</evidence>
<dbReference type="Gene3D" id="3.40.50.1820">
    <property type="entry name" value="alpha/beta hydrolase"/>
    <property type="match status" value="1"/>
</dbReference>
<evidence type="ECO:0000313" key="3">
    <source>
        <dbReference type="EMBL" id="GGX64146.1"/>
    </source>
</evidence>
<comment type="similarity">
    <text evidence="1">Belongs to the thioesterase family.</text>
</comment>